<reference evidence="3" key="1">
    <citation type="submission" date="2016-04" db="EMBL/GenBank/DDBJ databases">
        <authorList>
            <person name="Evans L.H."/>
            <person name="Alamgir A."/>
            <person name="Owens N."/>
            <person name="Weber N.D."/>
            <person name="Virtaneva K."/>
            <person name="Barbian K."/>
            <person name="Babar A."/>
            <person name="Rosenke K."/>
        </authorList>
    </citation>
    <scope>NUCLEOTIDE SEQUENCE [LARGE SCALE GENOMIC DNA]</scope>
    <source>
        <strain evidence="3">CBS 101.48</strain>
    </source>
</reference>
<name>A0A163IT87_ABSGL</name>
<proteinExistence type="predicted"/>
<evidence type="ECO:0000259" key="2">
    <source>
        <dbReference type="PROSITE" id="PS50090"/>
    </source>
</evidence>
<keyword evidence="4" id="KW-1185">Reference proteome</keyword>
<gene>
    <name evidence="3" type="primary">ABSGL_00503.1 scaffold 832</name>
</gene>
<organism evidence="3">
    <name type="scientific">Absidia glauca</name>
    <name type="common">Pin mould</name>
    <dbReference type="NCBI Taxonomy" id="4829"/>
    <lineage>
        <taxon>Eukaryota</taxon>
        <taxon>Fungi</taxon>
        <taxon>Fungi incertae sedis</taxon>
        <taxon>Mucoromycota</taxon>
        <taxon>Mucoromycotina</taxon>
        <taxon>Mucoromycetes</taxon>
        <taxon>Mucorales</taxon>
        <taxon>Cunninghamellaceae</taxon>
        <taxon>Absidia</taxon>
    </lineage>
</organism>
<dbReference type="InParanoid" id="A0A163IT87"/>
<evidence type="ECO:0000313" key="3">
    <source>
        <dbReference type="EMBL" id="SAL95185.1"/>
    </source>
</evidence>
<dbReference type="InterPro" id="IPR009057">
    <property type="entry name" value="Homeodomain-like_sf"/>
</dbReference>
<feature type="compositionally biased region" description="Acidic residues" evidence="1">
    <location>
        <begin position="90"/>
        <end position="114"/>
    </location>
</feature>
<feature type="region of interest" description="Disordered" evidence="1">
    <location>
        <begin position="163"/>
        <end position="191"/>
    </location>
</feature>
<evidence type="ECO:0000256" key="1">
    <source>
        <dbReference type="SAM" id="MobiDB-lite"/>
    </source>
</evidence>
<sequence>MKPSIPVAHLNNVSPDAIRWFIIGAYQAGASESEIVSLTSLSRYTIRYTIASFVRTGLPNIRTQRAPTTKRKTKSTTSYHYQQHLASLNNDDEDDEDELSESSSEEEEDDDSEDNNDRTIKKEEQNDGLLAWKHSLLLRRKGNSTATDTMDYVLYKGRKHEEKRLESWQKRQGTYRRTYHHRPPSPPDDILVPKSEPAYISSPPTSPPTGEAEETTPLPTTCRFGYWSQQDDKNLLRHILTRTGNWDKLDQIFEGKHSVADCIERWDVLQHYLIKELKKTGTSRW</sequence>
<accession>A0A163IT87</accession>
<feature type="compositionally biased region" description="Basic residues" evidence="1">
    <location>
        <begin position="173"/>
        <end position="183"/>
    </location>
</feature>
<dbReference type="EMBL" id="LT550270">
    <property type="protein sequence ID" value="SAL95185.1"/>
    <property type="molecule type" value="Genomic_DNA"/>
</dbReference>
<protein>
    <recommendedName>
        <fullName evidence="2">Myb-like domain-containing protein</fullName>
    </recommendedName>
</protein>
<evidence type="ECO:0000313" key="4">
    <source>
        <dbReference type="Proteomes" id="UP000078561"/>
    </source>
</evidence>
<dbReference type="OrthoDB" id="2282747at2759"/>
<dbReference type="PROSITE" id="PS50090">
    <property type="entry name" value="MYB_LIKE"/>
    <property type="match status" value="1"/>
</dbReference>
<dbReference type="InterPro" id="IPR001005">
    <property type="entry name" value="SANT/Myb"/>
</dbReference>
<feature type="domain" description="Myb-like" evidence="2">
    <location>
        <begin position="225"/>
        <end position="270"/>
    </location>
</feature>
<dbReference type="AlphaFoldDB" id="A0A163IT87"/>
<dbReference type="SUPFAM" id="SSF46689">
    <property type="entry name" value="Homeodomain-like"/>
    <property type="match status" value="1"/>
</dbReference>
<dbReference type="Proteomes" id="UP000078561">
    <property type="component" value="Unassembled WGS sequence"/>
</dbReference>
<feature type="region of interest" description="Disordered" evidence="1">
    <location>
        <begin position="85"/>
        <end position="123"/>
    </location>
</feature>